<evidence type="ECO:0000313" key="5">
    <source>
        <dbReference type="EMBL" id="KAG5920150.1"/>
    </source>
</evidence>
<dbReference type="PROSITE" id="PS50048">
    <property type="entry name" value="ZN2_CY6_FUNGAL_2"/>
    <property type="match status" value="1"/>
</dbReference>
<evidence type="ECO:0000313" key="6">
    <source>
        <dbReference type="Proteomes" id="UP000811619"/>
    </source>
</evidence>
<feature type="domain" description="Zn(2)-C6 fungal-type" evidence="4">
    <location>
        <begin position="11"/>
        <end position="38"/>
    </location>
</feature>
<feature type="region of interest" description="Disordered" evidence="3">
    <location>
        <begin position="688"/>
        <end position="717"/>
    </location>
</feature>
<organism evidence="5 6">
    <name type="scientific">Claviceps africana</name>
    <dbReference type="NCBI Taxonomy" id="83212"/>
    <lineage>
        <taxon>Eukaryota</taxon>
        <taxon>Fungi</taxon>
        <taxon>Dikarya</taxon>
        <taxon>Ascomycota</taxon>
        <taxon>Pezizomycotina</taxon>
        <taxon>Sordariomycetes</taxon>
        <taxon>Hypocreomycetidae</taxon>
        <taxon>Hypocreales</taxon>
        <taxon>Clavicipitaceae</taxon>
        <taxon>Claviceps</taxon>
    </lineage>
</organism>
<protein>
    <recommendedName>
        <fullName evidence="4">Zn(2)-C6 fungal-type domain-containing protein</fullName>
    </recommendedName>
</protein>
<sequence>MGRKWRQRPIACQSCRRRKIRCSREFPCSNCTSRGIKCLQFYEPQEPHQIDALALADYGPDSVSQQTKLQRPPPDSSLWSLPSLPRDRREPISVLFPNPDVQVRLGRLENCIIGPNGPVATPLLSRGTIQDTDGASHDPQVEQQFLPDTLIRQLSPPQIFNIRQMAADTAWLGGNLIFNNPQVVFTSTSPAKSFFDASISFHLSPIRLIKMPYCILQDASTGRVAGGSRQMCIFLPLYHEACTIINTFSSDWTILSPIVHIPTLLLCIQNVYYCVQAQKPVSLDHLLLLLSIIAYVTYSSFLGDDVSRLFRSHVEAISRCATWIDASFAMSDEVKRRGLTTLACLQAQTILIKVSCYMEGSSVRNRSLASTSIAMAREMGIHRIDMPGEKRLGTNSPIEVETARRVWWDNCTIDWFLALFPGPQEGVYTIHPRHMAVNKPSNTAAGFGEEHHPLSTSRQTQTEQPGFSFFAERIRLAEIAREFIDSCPISQPISHEQKQDKLREYDSKLSELQRNLPSHLSVRRPGDLSGSQGPKTAAQIYQCLHINCLIYIKRSIVHLRFLSFANLDEKFSFGYQVCLSTARDIIWMFEVVKADHMWVVSRLRATTSLRTLLIASAIFLLDICSGTEIHDLRSERPEMIRAWQLLADMEEESNLVDQFLGFASQMLKKYRVSESIVAVLADAASLGQQHQHQHQQERKQEEQEDHQQHYQPPLSVPNQQYQTAMAPDTGLDPVENVGQLFTSPQVVPTMDAAQRWQMLDTDFDIKTMSWDNVLWGFDTVLM</sequence>
<dbReference type="InterPro" id="IPR036864">
    <property type="entry name" value="Zn2-C6_fun-type_DNA-bd_sf"/>
</dbReference>
<comment type="subcellular location">
    <subcellularLocation>
        <location evidence="1">Nucleus</location>
    </subcellularLocation>
</comment>
<dbReference type="AlphaFoldDB" id="A0A8K0J2T6"/>
<dbReference type="SUPFAM" id="SSF57701">
    <property type="entry name" value="Zn2/Cys6 DNA-binding domain"/>
    <property type="match status" value="1"/>
</dbReference>
<dbReference type="GO" id="GO:0008270">
    <property type="term" value="F:zinc ion binding"/>
    <property type="evidence" value="ECO:0007669"/>
    <property type="project" value="InterPro"/>
</dbReference>
<feature type="compositionally biased region" description="Basic and acidic residues" evidence="3">
    <location>
        <begin position="694"/>
        <end position="708"/>
    </location>
</feature>
<dbReference type="PROSITE" id="PS00463">
    <property type="entry name" value="ZN2_CY6_FUNGAL_1"/>
    <property type="match status" value="1"/>
</dbReference>
<feature type="region of interest" description="Disordered" evidence="3">
    <location>
        <begin position="440"/>
        <end position="462"/>
    </location>
</feature>
<dbReference type="Proteomes" id="UP000811619">
    <property type="component" value="Unassembled WGS sequence"/>
</dbReference>
<dbReference type="Gene3D" id="4.10.240.10">
    <property type="entry name" value="Zn(2)-C6 fungal-type DNA-binding domain"/>
    <property type="match status" value="1"/>
</dbReference>
<evidence type="ECO:0000256" key="2">
    <source>
        <dbReference type="ARBA" id="ARBA00023242"/>
    </source>
</evidence>
<dbReference type="InterPro" id="IPR001138">
    <property type="entry name" value="Zn2Cys6_DnaBD"/>
</dbReference>
<dbReference type="GO" id="GO:0005634">
    <property type="term" value="C:nucleus"/>
    <property type="evidence" value="ECO:0007669"/>
    <property type="project" value="UniProtKB-SubCell"/>
</dbReference>
<evidence type="ECO:0000259" key="4">
    <source>
        <dbReference type="PROSITE" id="PS50048"/>
    </source>
</evidence>
<dbReference type="PANTHER" id="PTHR31001">
    <property type="entry name" value="UNCHARACTERIZED TRANSCRIPTIONAL REGULATORY PROTEIN"/>
    <property type="match status" value="1"/>
</dbReference>
<dbReference type="Pfam" id="PF00172">
    <property type="entry name" value="Zn_clus"/>
    <property type="match status" value="1"/>
</dbReference>
<keyword evidence="2" id="KW-0539">Nucleus</keyword>
<dbReference type="SMART" id="SM00066">
    <property type="entry name" value="GAL4"/>
    <property type="match status" value="1"/>
</dbReference>
<keyword evidence="6" id="KW-1185">Reference proteome</keyword>
<evidence type="ECO:0000256" key="1">
    <source>
        <dbReference type="ARBA" id="ARBA00004123"/>
    </source>
</evidence>
<dbReference type="OrthoDB" id="3014581at2759"/>
<dbReference type="EMBL" id="SRPY01000629">
    <property type="protein sequence ID" value="KAG5920150.1"/>
    <property type="molecule type" value="Genomic_DNA"/>
</dbReference>
<feature type="region of interest" description="Disordered" evidence="3">
    <location>
        <begin position="61"/>
        <end position="84"/>
    </location>
</feature>
<comment type="caution">
    <text evidence="5">The sequence shown here is derived from an EMBL/GenBank/DDBJ whole genome shotgun (WGS) entry which is preliminary data.</text>
</comment>
<dbReference type="InterPro" id="IPR050613">
    <property type="entry name" value="Sec_Metabolite_Reg"/>
</dbReference>
<dbReference type="GO" id="GO:0000981">
    <property type="term" value="F:DNA-binding transcription factor activity, RNA polymerase II-specific"/>
    <property type="evidence" value="ECO:0007669"/>
    <property type="project" value="InterPro"/>
</dbReference>
<name>A0A8K0J2T6_9HYPO</name>
<accession>A0A8K0J2T6</accession>
<reference evidence="5" key="1">
    <citation type="journal article" date="2020" name="bioRxiv">
        <title>Whole genome comparisons of ergot fungi reveals the divergence and evolution of species within the genus Claviceps are the result of varying mechanisms driving genome evolution and host range expansion.</title>
        <authorList>
            <person name="Wyka S.A."/>
            <person name="Mondo S.J."/>
            <person name="Liu M."/>
            <person name="Dettman J."/>
            <person name="Nalam V."/>
            <person name="Broders K.D."/>
        </authorList>
    </citation>
    <scope>NUCLEOTIDE SEQUENCE</scope>
    <source>
        <strain evidence="5">CCC 489</strain>
    </source>
</reference>
<dbReference type="CDD" id="cd00067">
    <property type="entry name" value="GAL4"/>
    <property type="match status" value="1"/>
</dbReference>
<gene>
    <name evidence="5" type="ORF">E4U42_006288</name>
</gene>
<evidence type="ECO:0000256" key="3">
    <source>
        <dbReference type="SAM" id="MobiDB-lite"/>
    </source>
</evidence>
<dbReference type="CDD" id="cd12148">
    <property type="entry name" value="fungal_TF_MHR"/>
    <property type="match status" value="1"/>
</dbReference>
<proteinExistence type="predicted"/>